<reference evidence="11" key="2">
    <citation type="submission" date="2018-08" db="UniProtKB">
        <authorList>
            <consortium name="EnsemblPlants"/>
        </authorList>
    </citation>
    <scope>IDENTIFICATION</scope>
    <source>
        <strain evidence="11">Yugu1</strain>
    </source>
</reference>
<dbReference type="EnsemblPlants" id="KQL24341">
    <property type="protein sequence ID" value="KQL24341"/>
    <property type="gene ID" value="SETIT_032006mg"/>
</dbReference>
<protein>
    <recommendedName>
        <fullName evidence="10">BED-type domain-containing protein</fullName>
    </recommendedName>
</protein>
<dbReference type="SUPFAM" id="SSF53098">
    <property type="entry name" value="Ribonuclease H-like"/>
    <property type="match status" value="1"/>
</dbReference>
<evidence type="ECO:0000313" key="11">
    <source>
        <dbReference type="EnsemblPlants" id="KQL24341"/>
    </source>
</evidence>
<dbReference type="Proteomes" id="UP000004995">
    <property type="component" value="Unassembled WGS sequence"/>
</dbReference>
<dbReference type="InterPro" id="IPR008906">
    <property type="entry name" value="HATC_C_dom"/>
</dbReference>
<evidence type="ECO:0000256" key="3">
    <source>
        <dbReference type="ARBA" id="ARBA00022723"/>
    </source>
</evidence>
<evidence type="ECO:0000256" key="4">
    <source>
        <dbReference type="ARBA" id="ARBA00022771"/>
    </source>
</evidence>
<dbReference type="InterPro" id="IPR012337">
    <property type="entry name" value="RNaseH-like_sf"/>
</dbReference>
<accession>K3ZZH2</accession>
<dbReference type="InterPro" id="IPR003656">
    <property type="entry name" value="Znf_BED"/>
</dbReference>
<keyword evidence="6" id="KW-0238">DNA-binding</keyword>
<evidence type="ECO:0000256" key="8">
    <source>
        <dbReference type="PROSITE-ProRule" id="PRU00027"/>
    </source>
</evidence>
<evidence type="ECO:0000256" key="5">
    <source>
        <dbReference type="ARBA" id="ARBA00022833"/>
    </source>
</evidence>
<dbReference type="eggNOG" id="KOG1121">
    <property type="taxonomic scope" value="Eukaryota"/>
</dbReference>
<keyword evidence="3" id="KW-0479">Metal-binding</keyword>
<keyword evidence="4 8" id="KW-0863">Zinc-finger</keyword>
<comment type="subunit">
    <text evidence="2">Homodimer.</text>
</comment>
<reference evidence="12" key="1">
    <citation type="journal article" date="2012" name="Nat. Biotechnol.">
        <title>Reference genome sequence of the model plant Setaria.</title>
        <authorList>
            <person name="Bennetzen J.L."/>
            <person name="Schmutz J."/>
            <person name="Wang H."/>
            <person name="Percifield R."/>
            <person name="Hawkins J."/>
            <person name="Pontaroli A.C."/>
            <person name="Estep M."/>
            <person name="Feng L."/>
            <person name="Vaughn J.N."/>
            <person name="Grimwood J."/>
            <person name="Jenkins J."/>
            <person name="Barry K."/>
            <person name="Lindquist E."/>
            <person name="Hellsten U."/>
            <person name="Deshpande S."/>
            <person name="Wang X."/>
            <person name="Wu X."/>
            <person name="Mitros T."/>
            <person name="Triplett J."/>
            <person name="Yang X."/>
            <person name="Ye C.Y."/>
            <person name="Mauro-Herrera M."/>
            <person name="Wang L."/>
            <person name="Li P."/>
            <person name="Sharma M."/>
            <person name="Sharma R."/>
            <person name="Ronald P.C."/>
            <person name="Panaud O."/>
            <person name="Kellogg E.A."/>
            <person name="Brutnell T.P."/>
            <person name="Doust A.N."/>
            <person name="Tuskan G.A."/>
            <person name="Rokhsar D."/>
            <person name="Devos K.M."/>
        </authorList>
    </citation>
    <scope>NUCLEOTIDE SEQUENCE [LARGE SCALE GENOMIC DNA]</scope>
    <source>
        <strain evidence="12">cv. Yugu1</strain>
    </source>
</reference>
<feature type="region of interest" description="Disordered" evidence="9">
    <location>
        <begin position="1"/>
        <end position="28"/>
    </location>
</feature>
<dbReference type="PROSITE" id="PS50808">
    <property type="entry name" value="ZF_BED"/>
    <property type="match status" value="1"/>
</dbReference>
<evidence type="ECO:0000259" key="10">
    <source>
        <dbReference type="PROSITE" id="PS50808"/>
    </source>
</evidence>
<keyword evidence="7" id="KW-0539">Nucleus</keyword>
<dbReference type="PANTHER" id="PTHR34396">
    <property type="entry name" value="OS03G0264950 PROTEIN-RELATED"/>
    <property type="match status" value="1"/>
</dbReference>
<organism evidence="11 12">
    <name type="scientific">Setaria italica</name>
    <name type="common">Foxtail millet</name>
    <name type="synonym">Panicum italicum</name>
    <dbReference type="NCBI Taxonomy" id="4555"/>
    <lineage>
        <taxon>Eukaryota</taxon>
        <taxon>Viridiplantae</taxon>
        <taxon>Streptophyta</taxon>
        <taxon>Embryophyta</taxon>
        <taxon>Tracheophyta</taxon>
        <taxon>Spermatophyta</taxon>
        <taxon>Magnoliopsida</taxon>
        <taxon>Liliopsida</taxon>
        <taxon>Poales</taxon>
        <taxon>Poaceae</taxon>
        <taxon>PACMAD clade</taxon>
        <taxon>Panicoideae</taxon>
        <taxon>Panicodae</taxon>
        <taxon>Paniceae</taxon>
        <taxon>Cenchrinae</taxon>
        <taxon>Setaria</taxon>
    </lineage>
</organism>
<evidence type="ECO:0000256" key="2">
    <source>
        <dbReference type="ARBA" id="ARBA00011738"/>
    </source>
</evidence>
<keyword evidence="5" id="KW-0862">Zinc</keyword>
<dbReference type="SUPFAM" id="SSF57667">
    <property type="entry name" value="beta-beta-alpha zinc fingers"/>
    <property type="match status" value="1"/>
</dbReference>
<evidence type="ECO:0000256" key="7">
    <source>
        <dbReference type="ARBA" id="ARBA00023242"/>
    </source>
</evidence>
<evidence type="ECO:0000256" key="1">
    <source>
        <dbReference type="ARBA" id="ARBA00004123"/>
    </source>
</evidence>
<dbReference type="InterPro" id="IPR036236">
    <property type="entry name" value="Znf_C2H2_sf"/>
</dbReference>
<keyword evidence="12" id="KW-1185">Reference proteome</keyword>
<feature type="domain" description="BED-type" evidence="10">
    <location>
        <begin position="35"/>
        <end position="95"/>
    </location>
</feature>
<dbReference type="AlphaFoldDB" id="K3ZZH2"/>
<dbReference type="PANTHER" id="PTHR34396:SF32">
    <property type="entry name" value="OS09G0382120 PROTEIN"/>
    <property type="match status" value="1"/>
</dbReference>
<evidence type="ECO:0000256" key="6">
    <source>
        <dbReference type="ARBA" id="ARBA00023125"/>
    </source>
</evidence>
<sequence length="543" mass="63103">MEGVHENANKGINEQEESTDSNPSPLYSDTKLNKKLRSKVWDTFVPCFVDGKLARAECKHCHQVLKCIGANGTGSLLRHQANCSTRTQKSISADKNTEIQSHKEIALSEQVIPTGANWKNQEVKHNYSREEIIRVSSMYGHHPTMMELDRFKKLVAYLNPTVKIPSFIDLNVHSWKSFEEEESKLKEKLVTLRSRVCLSAYVWHYNPCLAFLCLSVHYIDDEWKQQQKIIRFRHVDPSCNAKELSNVIFVAIEEWHLGGKVFSIILDDAFIDDTVASEVKTSLQKWNKLAANHSLFVVRYATHLLDQVIQLWVVKKEVHEADRYRHSREEEAFSKVREKMKRKFMECWTVCFMHFFMPMVMDPNYRLKHIMSHLDFNAFDDDRKDYLQQVHDTLASLFNEYSNLKEDPNSASGAKTSKEAVVDGDMLMEYYFHSKYPYGARPLSEFDQYLQEPCLTTGESSVLQWWKEHHLTYPTISQMARDILALPCSTDCKEATRTARMAITESGYKYWVERLVCVQNWLKTAGMTCSLHVSLFHPVAYLH</sequence>
<dbReference type="GO" id="GO:0046983">
    <property type="term" value="F:protein dimerization activity"/>
    <property type="evidence" value="ECO:0007669"/>
    <property type="project" value="InterPro"/>
</dbReference>
<dbReference type="OMA" id="AECTHCH"/>
<dbReference type="Gramene" id="KQL24341">
    <property type="protein sequence ID" value="KQL24341"/>
    <property type="gene ID" value="SETIT_032006mg"/>
</dbReference>
<dbReference type="EMBL" id="AGNK02001055">
    <property type="status" value="NOT_ANNOTATED_CDS"/>
    <property type="molecule type" value="Genomic_DNA"/>
</dbReference>
<proteinExistence type="predicted"/>
<dbReference type="InParanoid" id="K3ZZH2"/>
<name>K3ZZH2_SETIT</name>
<dbReference type="Pfam" id="PF14372">
    <property type="entry name" value="hAT-like_RNase-H"/>
    <property type="match status" value="1"/>
</dbReference>
<comment type="subcellular location">
    <subcellularLocation>
        <location evidence="1">Nucleus</location>
    </subcellularLocation>
</comment>
<dbReference type="GO" id="GO:0005634">
    <property type="term" value="C:nucleus"/>
    <property type="evidence" value="ECO:0007669"/>
    <property type="project" value="UniProtKB-SubCell"/>
</dbReference>
<dbReference type="SMART" id="SM00614">
    <property type="entry name" value="ZnF_BED"/>
    <property type="match status" value="1"/>
</dbReference>
<dbReference type="GO" id="GO:0003677">
    <property type="term" value="F:DNA binding"/>
    <property type="evidence" value="ECO:0007669"/>
    <property type="project" value="UniProtKB-KW"/>
</dbReference>
<dbReference type="GO" id="GO:0008270">
    <property type="term" value="F:zinc ion binding"/>
    <property type="evidence" value="ECO:0007669"/>
    <property type="project" value="UniProtKB-KW"/>
</dbReference>
<dbReference type="InterPro" id="IPR025525">
    <property type="entry name" value="hAT-like_transposase_RNase-H"/>
</dbReference>
<dbReference type="STRING" id="4555.K3ZZH2"/>
<evidence type="ECO:0000313" key="12">
    <source>
        <dbReference type="Proteomes" id="UP000004995"/>
    </source>
</evidence>
<dbReference type="HOGENOM" id="CLU_009123_1_3_1"/>
<evidence type="ECO:0000256" key="9">
    <source>
        <dbReference type="SAM" id="MobiDB-lite"/>
    </source>
</evidence>
<dbReference type="InterPro" id="IPR053031">
    <property type="entry name" value="Cuticle_assoc_protein"/>
</dbReference>
<dbReference type="Pfam" id="PF05699">
    <property type="entry name" value="Dimer_Tnp_hAT"/>
    <property type="match status" value="1"/>
</dbReference>